<name>A0ABU6JSC9_9GAMM</name>
<dbReference type="Proteomes" id="UP001309705">
    <property type="component" value="Unassembled WGS sequence"/>
</dbReference>
<evidence type="ECO:0000313" key="1">
    <source>
        <dbReference type="EMBL" id="MEC5343673.1"/>
    </source>
</evidence>
<gene>
    <name evidence="1" type="ORF">VSX58_13820</name>
</gene>
<accession>A0ABU6JSC9</accession>
<evidence type="ECO:0000313" key="2">
    <source>
        <dbReference type="Proteomes" id="UP001309705"/>
    </source>
</evidence>
<comment type="caution">
    <text evidence="1">The sequence shown here is derived from an EMBL/GenBank/DDBJ whole genome shotgun (WGS) entry which is preliminary data.</text>
</comment>
<keyword evidence="2" id="KW-1185">Reference proteome</keyword>
<proteinExistence type="predicted"/>
<dbReference type="EMBL" id="JAYWTM010000011">
    <property type="protein sequence ID" value="MEC5343673.1"/>
    <property type="molecule type" value="Genomic_DNA"/>
</dbReference>
<sequence length="66" mass="7175">MMEIVMLEKYNTYSRESLDRLEAVKAALEIIKAGASGDNVGSVISFAKEEISNLADAIQAAVDKKK</sequence>
<organism evidence="1 2">
    <name type="scientific">Brenneria populi</name>
    <dbReference type="NCBI Taxonomy" id="1505588"/>
    <lineage>
        <taxon>Bacteria</taxon>
        <taxon>Pseudomonadati</taxon>
        <taxon>Pseudomonadota</taxon>
        <taxon>Gammaproteobacteria</taxon>
        <taxon>Enterobacterales</taxon>
        <taxon>Pectobacteriaceae</taxon>
        <taxon>Brenneria</taxon>
    </lineage>
</organism>
<protein>
    <recommendedName>
        <fullName evidence="3">Variable large protein</fullName>
    </recommendedName>
</protein>
<evidence type="ECO:0008006" key="3">
    <source>
        <dbReference type="Google" id="ProtNLM"/>
    </source>
</evidence>
<reference evidence="1 2" key="1">
    <citation type="journal article" date="2017" name="Int. J. Syst. Evol. Microbiol.">
        <title>Brenneria populi subsp. brevivirga subsp. nov. isolated from symptomatic bark of Populus x euramericana canker, and description of Brenneria populi subsp. populi subsp. nov.</title>
        <authorList>
            <person name="Zheng M.H."/>
            <person name="Piao C.G."/>
            <person name="Xue H."/>
            <person name="Guo M.W."/>
            <person name="Li Y."/>
        </authorList>
    </citation>
    <scope>NUCLEOTIDE SEQUENCE [LARGE SCALE GENOMIC DNA]</scope>
    <source>
        <strain evidence="1 2">D9-5</strain>
    </source>
</reference>